<protein>
    <submittedName>
        <fullName evidence="1">Uncharacterized protein</fullName>
    </submittedName>
</protein>
<name>A0ACB9ZMG3_CATRO</name>
<organism evidence="1 2">
    <name type="scientific">Catharanthus roseus</name>
    <name type="common">Madagascar periwinkle</name>
    <name type="synonym">Vinca rosea</name>
    <dbReference type="NCBI Taxonomy" id="4058"/>
    <lineage>
        <taxon>Eukaryota</taxon>
        <taxon>Viridiplantae</taxon>
        <taxon>Streptophyta</taxon>
        <taxon>Embryophyta</taxon>
        <taxon>Tracheophyta</taxon>
        <taxon>Spermatophyta</taxon>
        <taxon>Magnoliopsida</taxon>
        <taxon>eudicotyledons</taxon>
        <taxon>Gunneridae</taxon>
        <taxon>Pentapetalae</taxon>
        <taxon>asterids</taxon>
        <taxon>lamiids</taxon>
        <taxon>Gentianales</taxon>
        <taxon>Apocynaceae</taxon>
        <taxon>Rauvolfioideae</taxon>
        <taxon>Vinceae</taxon>
        <taxon>Catharanthinae</taxon>
        <taxon>Catharanthus</taxon>
    </lineage>
</organism>
<evidence type="ECO:0000313" key="2">
    <source>
        <dbReference type="Proteomes" id="UP001060085"/>
    </source>
</evidence>
<gene>
    <name evidence="1" type="ORF">M9H77_34620</name>
</gene>
<reference evidence="2" key="1">
    <citation type="journal article" date="2023" name="Nat. Plants">
        <title>Single-cell RNA sequencing provides a high-resolution roadmap for understanding the multicellular compartmentation of specialized metabolism.</title>
        <authorList>
            <person name="Sun S."/>
            <person name="Shen X."/>
            <person name="Li Y."/>
            <person name="Li Y."/>
            <person name="Wang S."/>
            <person name="Li R."/>
            <person name="Zhang H."/>
            <person name="Shen G."/>
            <person name="Guo B."/>
            <person name="Wei J."/>
            <person name="Xu J."/>
            <person name="St-Pierre B."/>
            <person name="Chen S."/>
            <person name="Sun C."/>
        </authorList>
    </citation>
    <scope>NUCLEOTIDE SEQUENCE [LARGE SCALE GENOMIC DNA]</scope>
</reference>
<proteinExistence type="predicted"/>
<dbReference type="Proteomes" id="UP001060085">
    <property type="component" value="Linkage Group LG08"/>
</dbReference>
<comment type="caution">
    <text evidence="1">The sequence shown here is derived from an EMBL/GenBank/DDBJ whole genome shotgun (WGS) entry which is preliminary data.</text>
</comment>
<accession>A0ACB9ZMG3</accession>
<keyword evidence="2" id="KW-1185">Reference proteome</keyword>
<evidence type="ECO:0000313" key="1">
    <source>
        <dbReference type="EMBL" id="KAI5648615.1"/>
    </source>
</evidence>
<sequence length="335" mass="38847">MTMYEPDPDMVRWGLHLLDVCSLTTNISQETVTCYDNDFSRVEYVKEGYCEPIHSPVENDEMIARAYQEELSRLAASEALRSSDGHEEHQQELILGQDWNSNSDSQNTQKDADEAGIYGPCPSHRESEFYVDDQSYFPEIDDESVLDGEVGKRLNHMVPVAHVPRINGEIPSIDEATSDHQLLLDRLQLYDLVELKVSGDGNCQFRSLSDQIYRTPEHHKFVRQQIVDQLKSHPDLYEAYVPMTYHEYLKRMNKTGEWGDHVTLQAAADSYGVRIFVITSFKDTCYIEIIPQIQKSDRIITLSFWAEVHYNSIYPQGELPELEMKKKKRWWMLGK</sequence>
<dbReference type="EMBL" id="CM044708">
    <property type="protein sequence ID" value="KAI5648615.1"/>
    <property type="molecule type" value="Genomic_DNA"/>
</dbReference>